<feature type="chain" id="PRO_5002162228" description="Phosphatidylglycerol/phosphatidylinositol transfer protein" evidence="1">
    <location>
        <begin position="19"/>
        <end position="143"/>
    </location>
</feature>
<keyword evidence="1" id="KW-0732">Signal</keyword>
<dbReference type="Pfam" id="PF19271">
    <property type="entry name" value="Nis1"/>
    <property type="match status" value="1"/>
</dbReference>
<dbReference type="AlphaFoldDB" id="A0A0C3BW82"/>
<dbReference type="InterPro" id="IPR045469">
    <property type="entry name" value="Nis1"/>
</dbReference>
<evidence type="ECO:0000256" key="1">
    <source>
        <dbReference type="SAM" id="SignalP"/>
    </source>
</evidence>
<sequence length="143" mass="14996">MKLLKLLTTAICILGVAAQRSFIEAPVAGAKVSAGKQFIVQLVRPNSLQGSTEVGLVIGLVSCTSDPTGACPPTSSQLGTILFNGDYNPQLHEQPGRPYQNFTLTVPAQFTRGKAQVATARFHLIGAGPSPVLELNNVIITVA</sequence>
<keyword evidence="3" id="KW-1185">Reference proteome</keyword>
<organism evidence="2 3">
    <name type="scientific">Hebeloma cylindrosporum</name>
    <dbReference type="NCBI Taxonomy" id="76867"/>
    <lineage>
        <taxon>Eukaryota</taxon>
        <taxon>Fungi</taxon>
        <taxon>Dikarya</taxon>
        <taxon>Basidiomycota</taxon>
        <taxon>Agaricomycotina</taxon>
        <taxon>Agaricomycetes</taxon>
        <taxon>Agaricomycetidae</taxon>
        <taxon>Agaricales</taxon>
        <taxon>Agaricineae</taxon>
        <taxon>Hymenogastraceae</taxon>
        <taxon>Hebeloma</taxon>
    </lineage>
</organism>
<dbReference type="HOGENOM" id="CLU_137500_1_2_1"/>
<name>A0A0C3BW82_HEBCY</name>
<feature type="signal peptide" evidence="1">
    <location>
        <begin position="1"/>
        <end position="18"/>
    </location>
</feature>
<dbReference type="EMBL" id="KN831781">
    <property type="protein sequence ID" value="KIM40880.1"/>
    <property type="molecule type" value="Genomic_DNA"/>
</dbReference>
<gene>
    <name evidence="2" type="ORF">M413DRAFT_445657</name>
</gene>
<evidence type="ECO:0000313" key="2">
    <source>
        <dbReference type="EMBL" id="KIM40880.1"/>
    </source>
</evidence>
<accession>A0A0C3BW82</accession>
<evidence type="ECO:0008006" key="4">
    <source>
        <dbReference type="Google" id="ProtNLM"/>
    </source>
</evidence>
<evidence type="ECO:0000313" key="3">
    <source>
        <dbReference type="Proteomes" id="UP000053424"/>
    </source>
</evidence>
<dbReference type="OrthoDB" id="2841294at2759"/>
<proteinExistence type="predicted"/>
<reference evidence="3" key="2">
    <citation type="submission" date="2015-01" db="EMBL/GenBank/DDBJ databases">
        <title>Evolutionary Origins and Diversification of the Mycorrhizal Mutualists.</title>
        <authorList>
            <consortium name="DOE Joint Genome Institute"/>
            <consortium name="Mycorrhizal Genomics Consortium"/>
            <person name="Kohler A."/>
            <person name="Kuo A."/>
            <person name="Nagy L.G."/>
            <person name="Floudas D."/>
            <person name="Copeland A."/>
            <person name="Barry K.W."/>
            <person name="Cichocki N."/>
            <person name="Veneault-Fourrey C."/>
            <person name="LaButti K."/>
            <person name="Lindquist E.A."/>
            <person name="Lipzen A."/>
            <person name="Lundell T."/>
            <person name="Morin E."/>
            <person name="Murat C."/>
            <person name="Riley R."/>
            <person name="Ohm R."/>
            <person name="Sun H."/>
            <person name="Tunlid A."/>
            <person name="Henrissat B."/>
            <person name="Grigoriev I.V."/>
            <person name="Hibbett D.S."/>
            <person name="Martin F."/>
        </authorList>
    </citation>
    <scope>NUCLEOTIDE SEQUENCE [LARGE SCALE GENOMIC DNA]</scope>
    <source>
        <strain evidence="3">h7</strain>
    </source>
</reference>
<protein>
    <recommendedName>
        <fullName evidence="4">Phosphatidylglycerol/phosphatidylinositol transfer protein</fullName>
    </recommendedName>
</protein>
<reference evidence="2 3" key="1">
    <citation type="submission" date="2014-04" db="EMBL/GenBank/DDBJ databases">
        <authorList>
            <consortium name="DOE Joint Genome Institute"/>
            <person name="Kuo A."/>
            <person name="Gay G."/>
            <person name="Dore J."/>
            <person name="Kohler A."/>
            <person name="Nagy L.G."/>
            <person name="Floudas D."/>
            <person name="Copeland A."/>
            <person name="Barry K.W."/>
            <person name="Cichocki N."/>
            <person name="Veneault-Fourrey C."/>
            <person name="LaButti K."/>
            <person name="Lindquist E.A."/>
            <person name="Lipzen A."/>
            <person name="Lundell T."/>
            <person name="Morin E."/>
            <person name="Murat C."/>
            <person name="Sun H."/>
            <person name="Tunlid A."/>
            <person name="Henrissat B."/>
            <person name="Grigoriev I.V."/>
            <person name="Hibbett D.S."/>
            <person name="Martin F."/>
            <person name="Nordberg H.P."/>
            <person name="Cantor M.N."/>
            <person name="Hua S.X."/>
        </authorList>
    </citation>
    <scope>NUCLEOTIDE SEQUENCE [LARGE SCALE GENOMIC DNA]</scope>
    <source>
        <strain evidence="3">h7</strain>
    </source>
</reference>
<dbReference type="Proteomes" id="UP000053424">
    <property type="component" value="Unassembled WGS sequence"/>
</dbReference>